<keyword evidence="1" id="KW-1133">Transmembrane helix</keyword>
<evidence type="ECO:0000259" key="2">
    <source>
        <dbReference type="Pfam" id="PF14237"/>
    </source>
</evidence>
<dbReference type="EMBL" id="CP073100">
    <property type="protein sequence ID" value="QUE49260.1"/>
    <property type="molecule type" value="Genomic_DNA"/>
</dbReference>
<keyword evidence="1" id="KW-0812">Transmembrane</keyword>
<dbReference type="InterPro" id="IPR035445">
    <property type="entry name" value="GYF-like_dom_sf"/>
</dbReference>
<evidence type="ECO:0000256" key="1">
    <source>
        <dbReference type="SAM" id="Phobius"/>
    </source>
</evidence>
<proteinExistence type="predicted"/>
<dbReference type="SUPFAM" id="SSF55277">
    <property type="entry name" value="GYF domain"/>
    <property type="match status" value="1"/>
</dbReference>
<evidence type="ECO:0000313" key="4">
    <source>
        <dbReference type="Proteomes" id="UP000676169"/>
    </source>
</evidence>
<dbReference type="InterPro" id="IPR025640">
    <property type="entry name" value="GYF_2"/>
</dbReference>
<feature type="transmembrane region" description="Helical" evidence="1">
    <location>
        <begin position="99"/>
        <end position="129"/>
    </location>
</feature>
<accession>A0A975IZ29</accession>
<feature type="domain" description="GYF" evidence="2">
    <location>
        <begin position="23"/>
        <end position="67"/>
    </location>
</feature>
<protein>
    <submittedName>
        <fullName evidence="3">DUF4339 domain-containing protein</fullName>
    </submittedName>
</protein>
<keyword evidence="4" id="KW-1185">Reference proteome</keyword>
<dbReference type="Proteomes" id="UP000676169">
    <property type="component" value="Chromosome"/>
</dbReference>
<dbReference type="RefSeq" id="WP_211629259.1">
    <property type="nucleotide sequence ID" value="NZ_CP073100.1"/>
</dbReference>
<name>A0A975IZ29_9BACT</name>
<dbReference type="Pfam" id="PF14237">
    <property type="entry name" value="GYF_2"/>
    <property type="match status" value="1"/>
</dbReference>
<sequence length="159" mass="17186">MRGKDHHLFLPNNPVDPSIMNFFIGKDGRQLGPFTEDQLRSMFQSGMLTANDLAWYEGRPDWIPLWQLFGTAPPIQTFASVQANPAPGALNAPVAPAIIAGYLCAVISLLIFPIILAPAGLACGIVALMRRQTGHGFAIIILSCVLGYFGMYLGALAWS</sequence>
<dbReference type="AlphaFoldDB" id="A0A975IZ29"/>
<feature type="transmembrane region" description="Helical" evidence="1">
    <location>
        <begin position="136"/>
        <end position="158"/>
    </location>
</feature>
<reference evidence="3" key="1">
    <citation type="submission" date="2021-04" db="EMBL/GenBank/DDBJ databases">
        <title>Luteolibacter sp. 32A isolated from the skin of an Anderson's salamander (Ambystoma andersonii).</title>
        <authorList>
            <person name="Spergser J."/>
            <person name="Busse H.-J."/>
        </authorList>
    </citation>
    <scope>NUCLEOTIDE SEQUENCE</scope>
    <source>
        <strain evidence="3">32A</strain>
    </source>
</reference>
<gene>
    <name evidence="3" type="ORF">KBB96_10280</name>
</gene>
<evidence type="ECO:0000313" key="3">
    <source>
        <dbReference type="EMBL" id="QUE49260.1"/>
    </source>
</evidence>
<dbReference type="KEGG" id="lamb:KBB96_10280"/>
<organism evidence="3 4">
    <name type="scientific">Luteolibacter ambystomatis</name>
    <dbReference type="NCBI Taxonomy" id="2824561"/>
    <lineage>
        <taxon>Bacteria</taxon>
        <taxon>Pseudomonadati</taxon>
        <taxon>Verrucomicrobiota</taxon>
        <taxon>Verrucomicrobiia</taxon>
        <taxon>Verrucomicrobiales</taxon>
        <taxon>Verrucomicrobiaceae</taxon>
        <taxon>Luteolibacter</taxon>
    </lineage>
</organism>
<keyword evidence="1" id="KW-0472">Membrane</keyword>